<dbReference type="Gene3D" id="1.10.730.10">
    <property type="entry name" value="Isoleucyl-tRNA Synthetase, Domain 1"/>
    <property type="match status" value="1"/>
</dbReference>
<dbReference type="GO" id="GO:0006420">
    <property type="term" value="P:arginyl-tRNA aminoacylation"/>
    <property type="evidence" value="ECO:0007669"/>
    <property type="project" value="InterPro"/>
</dbReference>
<evidence type="ECO:0000313" key="6">
    <source>
        <dbReference type="Proteomes" id="UP000319716"/>
    </source>
</evidence>
<name>A0A4Y1Z736_9BACL</name>
<evidence type="ECO:0000256" key="1">
    <source>
        <dbReference type="ARBA" id="ARBA00022598"/>
    </source>
</evidence>
<proteinExistence type="predicted"/>
<organism evidence="5 6">
    <name type="scientific">Sporolactobacillus inulinus</name>
    <dbReference type="NCBI Taxonomy" id="2078"/>
    <lineage>
        <taxon>Bacteria</taxon>
        <taxon>Bacillati</taxon>
        <taxon>Bacillota</taxon>
        <taxon>Bacilli</taxon>
        <taxon>Bacillales</taxon>
        <taxon>Sporolactobacillaceae</taxon>
        <taxon>Sporolactobacillus</taxon>
    </lineage>
</organism>
<dbReference type="SUPFAM" id="SSF47323">
    <property type="entry name" value="Anticodon-binding domain of a subclass of class I aminoacyl-tRNA synthetases"/>
    <property type="match status" value="1"/>
</dbReference>
<keyword evidence="1 5" id="KW-0436">Ligase</keyword>
<dbReference type="GO" id="GO:0004814">
    <property type="term" value="F:arginine-tRNA ligase activity"/>
    <property type="evidence" value="ECO:0007669"/>
    <property type="project" value="UniProtKB-EC"/>
</dbReference>
<gene>
    <name evidence="5" type="ORF">NBRC111894_280</name>
</gene>
<keyword evidence="3" id="KW-0067">ATP-binding</keyword>
<keyword evidence="2" id="KW-0547">Nucleotide-binding</keyword>
<dbReference type="EMBL" id="BEXB01000002">
    <property type="protein sequence ID" value="GAY74726.1"/>
    <property type="molecule type" value="Genomic_DNA"/>
</dbReference>
<protein>
    <submittedName>
        <fullName evidence="5">Arginyl-tRNA synthetase</fullName>
        <ecNumber evidence="5">6.1.1.19</ecNumber>
    </submittedName>
</protein>
<keyword evidence="5" id="KW-0030">Aminoacyl-tRNA synthetase</keyword>
<dbReference type="EC" id="6.1.1.19" evidence="5"/>
<dbReference type="AlphaFoldDB" id="A0A4Y1Z736"/>
<dbReference type="GO" id="GO:0005524">
    <property type="term" value="F:ATP binding"/>
    <property type="evidence" value="ECO:0007669"/>
    <property type="project" value="UniProtKB-KW"/>
</dbReference>
<feature type="domain" description="DALR anticodon binding" evidence="4">
    <location>
        <begin position="6"/>
        <end position="39"/>
    </location>
</feature>
<reference evidence="5 6" key="1">
    <citation type="submission" date="2017-11" db="EMBL/GenBank/DDBJ databases">
        <title>Draft Genome Sequence of Sporolactobacillus inulinus NBRC 111894 Isolated from Koso, a Japanese Sugar-Vegetable Fermented Beverage.</title>
        <authorList>
            <person name="Chiou T.Y."/>
            <person name="Oshima K."/>
            <person name="Suda W."/>
            <person name="Hattori M."/>
            <person name="Takahashi T."/>
        </authorList>
    </citation>
    <scope>NUCLEOTIDE SEQUENCE [LARGE SCALE GENOMIC DNA]</scope>
    <source>
        <strain evidence="5 6">NBRC111894</strain>
    </source>
</reference>
<evidence type="ECO:0000259" key="4">
    <source>
        <dbReference type="Pfam" id="PF05746"/>
    </source>
</evidence>
<dbReference type="InterPro" id="IPR008909">
    <property type="entry name" value="DALR_anticod-bd"/>
</dbReference>
<accession>A0A4Y1Z736</accession>
<evidence type="ECO:0000313" key="5">
    <source>
        <dbReference type="EMBL" id="GAY74726.1"/>
    </source>
</evidence>
<evidence type="ECO:0000256" key="2">
    <source>
        <dbReference type="ARBA" id="ARBA00022741"/>
    </source>
</evidence>
<sequence>MLDETNVPLSKARVALMKAVRITLKSGMALIGVHAPEKM</sequence>
<dbReference type="Pfam" id="PF05746">
    <property type="entry name" value="DALR_1"/>
    <property type="match status" value="1"/>
</dbReference>
<evidence type="ECO:0000256" key="3">
    <source>
        <dbReference type="ARBA" id="ARBA00022840"/>
    </source>
</evidence>
<dbReference type="InterPro" id="IPR009080">
    <property type="entry name" value="tRNAsynth_Ia_anticodon-bd"/>
</dbReference>
<dbReference type="Proteomes" id="UP000319716">
    <property type="component" value="Unassembled WGS sequence"/>
</dbReference>
<comment type="caution">
    <text evidence="5">The sequence shown here is derived from an EMBL/GenBank/DDBJ whole genome shotgun (WGS) entry which is preliminary data.</text>
</comment>